<protein>
    <recommendedName>
        <fullName evidence="1">DUF7770 domain-containing protein</fullName>
    </recommendedName>
</protein>
<name>A0AAD7XAE7_9APHY</name>
<keyword evidence="3" id="KW-1185">Reference proteome</keyword>
<evidence type="ECO:0000259" key="1">
    <source>
        <dbReference type="Pfam" id="PF24968"/>
    </source>
</evidence>
<accession>A0AAD7XAE7</accession>
<organism evidence="2 3">
    <name type="scientific">Trametes cubensis</name>
    <dbReference type="NCBI Taxonomy" id="1111947"/>
    <lineage>
        <taxon>Eukaryota</taxon>
        <taxon>Fungi</taxon>
        <taxon>Dikarya</taxon>
        <taxon>Basidiomycota</taxon>
        <taxon>Agaricomycotina</taxon>
        <taxon>Agaricomycetes</taxon>
        <taxon>Polyporales</taxon>
        <taxon>Polyporaceae</taxon>
        <taxon>Trametes</taxon>
    </lineage>
</organism>
<reference evidence="2" key="1">
    <citation type="submission" date="2022-11" db="EMBL/GenBank/DDBJ databases">
        <title>Genome Sequence of Cubamyces cubensis.</title>
        <authorList>
            <person name="Buettner E."/>
        </authorList>
    </citation>
    <scope>NUCLEOTIDE SEQUENCE</scope>
    <source>
        <strain evidence="2">MPL-01</strain>
    </source>
</reference>
<sequence length="281" mass="31700">MPPLAVYNSPHGNKTSSLFTKPFVLPCHLFGASCENMLLGKSIAEIMRMALRLVARDRALLWIRAHSDIEYNPTASAHPSHILYDRMAHANPHPVKAPLDDKTDETLKAKRLESVTLWCSSGALHHWVTGYTFVRPHQRDPDNPTQDIVGISCNMYQPRSHIYNAAADNLYGCLELQARPRNLLYSTRTPYKIVLTFQRTITMKDILDLVVAKGLQYYTFHPDGSGCLNWQLTLLSNFVAPGWLSEEDVANARVQVSEYAKTAKEAVPWPPVQGKFYTPPQ</sequence>
<comment type="caution">
    <text evidence="2">The sequence shown here is derived from an EMBL/GenBank/DDBJ whole genome shotgun (WGS) entry which is preliminary data.</text>
</comment>
<dbReference type="EMBL" id="JAPEVG010000138">
    <property type="protein sequence ID" value="KAJ8481397.1"/>
    <property type="molecule type" value="Genomic_DNA"/>
</dbReference>
<gene>
    <name evidence="2" type="ORF">ONZ51_g6032</name>
</gene>
<dbReference type="Proteomes" id="UP001215151">
    <property type="component" value="Unassembled WGS sequence"/>
</dbReference>
<feature type="domain" description="DUF7770" evidence="1">
    <location>
        <begin position="168"/>
        <end position="277"/>
    </location>
</feature>
<dbReference type="Pfam" id="PF24968">
    <property type="entry name" value="DUF7770"/>
    <property type="match status" value="1"/>
</dbReference>
<evidence type="ECO:0000313" key="3">
    <source>
        <dbReference type="Proteomes" id="UP001215151"/>
    </source>
</evidence>
<proteinExistence type="predicted"/>
<dbReference type="InterPro" id="IPR056672">
    <property type="entry name" value="DUF7770"/>
</dbReference>
<dbReference type="AlphaFoldDB" id="A0AAD7XAE7"/>
<evidence type="ECO:0000313" key="2">
    <source>
        <dbReference type="EMBL" id="KAJ8481397.1"/>
    </source>
</evidence>